<proteinExistence type="predicted"/>
<dbReference type="KEGG" id="aalt:CC77DRAFT_188146"/>
<name>A0A177DIX8_ALTAL</name>
<dbReference type="VEuPathDB" id="FungiDB:CC77DRAFT_188146"/>
<keyword evidence="2" id="KW-1185">Reference proteome</keyword>
<dbReference type="GeneID" id="29116125"/>
<sequence>MEHGTWNRQPSLFTTQLQAASGNRVVSMGHNYVDCDACSTALRTLLVHDSIQGPRYHRLELVPTPWLRFATGHDVFVSFPLPASRRFVFFGIITGFYCMHVPSLPSSRLLPDYRDAVSLSHLDLHVTGKICPSPPTSRFKQLDLEIHALTSVVGPERSTTRTARLSSLVQTQCPSSTATVTA</sequence>
<dbReference type="RefSeq" id="XP_018384572.1">
    <property type="nucleotide sequence ID" value="XM_018530531.1"/>
</dbReference>
<protein>
    <submittedName>
        <fullName evidence="1">Uncharacterized protein</fullName>
    </submittedName>
</protein>
<organism evidence="1 2">
    <name type="scientific">Alternaria alternata</name>
    <name type="common">Alternaria rot fungus</name>
    <name type="synonym">Torula alternata</name>
    <dbReference type="NCBI Taxonomy" id="5599"/>
    <lineage>
        <taxon>Eukaryota</taxon>
        <taxon>Fungi</taxon>
        <taxon>Dikarya</taxon>
        <taxon>Ascomycota</taxon>
        <taxon>Pezizomycotina</taxon>
        <taxon>Dothideomycetes</taxon>
        <taxon>Pleosporomycetidae</taxon>
        <taxon>Pleosporales</taxon>
        <taxon>Pleosporineae</taxon>
        <taxon>Pleosporaceae</taxon>
        <taxon>Alternaria</taxon>
        <taxon>Alternaria sect. Alternaria</taxon>
        <taxon>Alternaria alternata complex</taxon>
    </lineage>
</organism>
<dbReference type="Proteomes" id="UP000077248">
    <property type="component" value="Unassembled WGS sequence"/>
</dbReference>
<evidence type="ECO:0000313" key="1">
    <source>
        <dbReference type="EMBL" id="OAG19151.1"/>
    </source>
</evidence>
<evidence type="ECO:0000313" key="2">
    <source>
        <dbReference type="Proteomes" id="UP000077248"/>
    </source>
</evidence>
<accession>A0A177DIX8</accession>
<gene>
    <name evidence="1" type="ORF">CC77DRAFT_188146</name>
</gene>
<dbReference type="EMBL" id="KV441482">
    <property type="protein sequence ID" value="OAG19151.1"/>
    <property type="molecule type" value="Genomic_DNA"/>
</dbReference>
<reference evidence="1 2" key="1">
    <citation type="submission" date="2016-05" db="EMBL/GenBank/DDBJ databases">
        <title>Comparative analysis of secretome profiles of manganese(II)-oxidizing ascomycete fungi.</title>
        <authorList>
            <consortium name="DOE Joint Genome Institute"/>
            <person name="Zeiner C.A."/>
            <person name="Purvine S.O."/>
            <person name="Zink E.M."/>
            <person name="Wu S."/>
            <person name="Pasa-Tolic L."/>
            <person name="Chaput D.L."/>
            <person name="Haridas S."/>
            <person name="Grigoriev I.V."/>
            <person name="Santelli C.M."/>
            <person name="Hansel C.M."/>
        </authorList>
    </citation>
    <scope>NUCLEOTIDE SEQUENCE [LARGE SCALE GENOMIC DNA]</scope>
    <source>
        <strain evidence="1 2">SRC1lrK2f</strain>
    </source>
</reference>
<dbReference type="AlphaFoldDB" id="A0A177DIX8"/>